<evidence type="ECO:0000313" key="2">
    <source>
        <dbReference type="EMBL" id="KJX35555.1"/>
    </source>
</evidence>
<dbReference type="AlphaFoldDB" id="A0AAW3HFF5"/>
<gene>
    <name evidence="2" type="ORF">SG71_13425</name>
</gene>
<dbReference type="Proteomes" id="UP000033354">
    <property type="component" value="Unassembled WGS sequence"/>
</dbReference>
<evidence type="ECO:0000313" key="3">
    <source>
        <dbReference type="Proteomes" id="UP000033354"/>
    </source>
</evidence>
<proteinExistence type="predicted"/>
<protein>
    <recommendedName>
        <fullName evidence="4">DUF927 domain-containing protein</fullName>
    </recommendedName>
</protein>
<reference evidence="2 3" key="1">
    <citation type="submission" date="2015-02" db="EMBL/GenBank/DDBJ databases">
        <authorList>
            <person name="Adams M."/>
            <person name="Sutton G."/>
            <person name="Nelson K."/>
            <person name="Bonomo R."/>
            <person name="McCorrison J."/>
            <person name="Sanka R."/>
            <person name="Brinkac L."/>
            <person name="Nierman W."/>
        </authorList>
    </citation>
    <scope>NUCLEOTIDE SEQUENCE [LARGE SCALE GENOMIC DNA]</scope>
    <source>
        <strain evidence="2 3">CIDEIMsCOL9</strain>
    </source>
</reference>
<dbReference type="GO" id="GO:0090729">
    <property type="term" value="F:toxin activity"/>
    <property type="evidence" value="ECO:0007669"/>
    <property type="project" value="UniProtKB-KW"/>
</dbReference>
<name>A0AAW3HFF5_9ENTR</name>
<dbReference type="EMBL" id="JZKT01000020">
    <property type="protein sequence ID" value="KJX35555.1"/>
    <property type="molecule type" value="Genomic_DNA"/>
</dbReference>
<keyword evidence="1" id="KW-0800">Toxin</keyword>
<comment type="caution">
    <text evidence="2">The sequence shown here is derived from an EMBL/GenBank/DDBJ whole genome shotgun (WGS) entry which is preliminary data.</text>
</comment>
<evidence type="ECO:0008006" key="4">
    <source>
        <dbReference type="Google" id="ProtNLM"/>
    </source>
</evidence>
<dbReference type="GO" id="GO:0003824">
    <property type="term" value="F:catalytic activity"/>
    <property type="evidence" value="ECO:0007669"/>
    <property type="project" value="UniProtKB-ARBA"/>
</dbReference>
<organism evidence="2 3">
    <name type="scientific">Enterobacter chengduensis</name>
    <dbReference type="NCBI Taxonomy" id="2494701"/>
    <lineage>
        <taxon>Bacteria</taxon>
        <taxon>Pseudomonadati</taxon>
        <taxon>Pseudomonadota</taxon>
        <taxon>Gammaproteobacteria</taxon>
        <taxon>Enterobacterales</taxon>
        <taxon>Enterobacteriaceae</taxon>
        <taxon>Enterobacter</taxon>
        <taxon>Enterobacter cloacae complex</taxon>
    </lineage>
</organism>
<sequence length="156" mass="16150">MAGSQIKAGKDVMLDAARDVNLIASQDTQQTTGKNSSSGGSLGVGSGGAGISVSANANSSKGHEKGNGVWQNETMVDAGNYSMMTAIAASLCGPLIGLTDSDGFGIHFYNSSSAGKTTTQSVASSLYGKPEALKLTWYGTARRWGWRTKPPHTMTR</sequence>
<dbReference type="InterPro" id="IPR025157">
    <property type="entry name" value="Hemagglutinin_rpt"/>
</dbReference>
<accession>A0AAW3HFF5</accession>
<keyword evidence="3" id="KW-1185">Reference proteome</keyword>
<evidence type="ECO:0000256" key="1">
    <source>
        <dbReference type="ARBA" id="ARBA00022656"/>
    </source>
</evidence>
<dbReference type="Pfam" id="PF13332">
    <property type="entry name" value="Fil_haemagg_2"/>
    <property type="match status" value="1"/>
</dbReference>